<feature type="compositionally biased region" description="Basic and acidic residues" evidence="14">
    <location>
        <begin position="197"/>
        <end position="230"/>
    </location>
</feature>
<comment type="subcellular location">
    <subcellularLocation>
        <location evidence="1">Secreted</location>
        <location evidence="1">Extracellular space</location>
        <location evidence="1">Extracellular matrix</location>
    </subcellularLocation>
</comment>
<keyword evidence="2" id="KW-0964">Secreted</keyword>
<dbReference type="InterPro" id="IPR002035">
    <property type="entry name" value="VWF_A"/>
</dbReference>
<evidence type="ECO:0000313" key="16">
    <source>
        <dbReference type="EMBL" id="KAK4817770.1"/>
    </source>
</evidence>
<protein>
    <recommendedName>
        <fullName evidence="13">Collagen alpha-1(VI) chain</fullName>
    </recommendedName>
</protein>
<evidence type="ECO:0000256" key="3">
    <source>
        <dbReference type="ARBA" id="ARBA00022530"/>
    </source>
</evidence>
<dbReference type="InterPro" id="IPR008160">
    <property type="entry name" value="Collagen"/>
</dbReference>
<evidence type="ECO:0000256" key="12">
    <source>
        <dbReference type="ARBA" id="ARBA00065069"/>
    </source>
</evidence>
<accession>A0AAN7N1H6</accession>
<dbReference type="GO" id="GO:0030154">
    <property type="term" value="P:cell differentiation"/>
    <property type="evidence" value="ECO:0007669"/>
    <property type="project" value="UniProtKB-ARBA"/>
</dbReference>
<evidence type="ECO:0000256" key="14">
    <source>
        <dbReference type="SAM" id="MobiDB-lite"/>
    </source>
</evidence>
<evidence type="ECO:0000256" key="5">
    <source>
        <dbReference type="ARBA" id="ARBA00022737"/>
    </source>
</evidence>
<feature type="domain" description="VWFA" evidence="15">
    <location>
        <begin position="495"/>
        <end position="682"/>
    </location>
</feature>
<reference evidence="16 17" key="1">
    <citation type="journal article" date="2023" name="J. Hered.">
        <title>Chromosome-level genome of the wood stork (Mycteria americana) provides insight into avian chromosome evolution.</title>
        <authorList>
            <person name="Flamio R. Jr."/>
            <person name="Ramstad K.M."/>
        </authorList>
    </citation>
    <scope>NUCLEOTIDE SEQUENCE [LARGE SCALE GENOMIC DNA]</scope>
    <source>
        <strain evidence="16">JAX WOST 10</strain>
    </source>
</reference>
<feature type="compositionally biased region" description="Pro residues" evidence="14">
    <location>
        <begin position="147"/>
        <end position="160"/>
    </location>
</feature>
<dbReference type="EMBL" id="JAUNZN010000008">
    <property type="protein sequence ID" value="KAK4817770.1"/>
    <property type="molecule type" value="Genomic_DNA"/>
</dbReference>
<gene>
    <name evidence="16" type="ORF">QYF61_026993</name>
</gene>
<comment type="subunit">
    <text evidence="12">Trimers composed of three different chains: alpha 1(VI), alpha 2(VI), and alpha 3(VI).</text>
</comment>
<dbReference type="PRINTS" id="PR00453">
    <property type="entry name" value="VWFADOMAIN"/>
</dbReference>
<evidence type="ECO:0000259" key="15">
    <source>
        <dbReference type="PROSITE" id="PS50234"/>
    </source>
</evidence>
<dbReference type="InterPro" id="IPR050525">
    <property type="entry name" value="ECM_Assembly_Org"/>
</dbReference>
<dbReference type="FunFam" id="3.40.50.410:FF:000050">
    <property type="entry name" value="Collagen, type VI, alpha 1"/>
    <property type="match status" value="1"/>
</dbReference>
<evidence type="ECO:0000256" key="8">
    <source>
        <dbReference type="ARBA" id="ARBA00023180"/>
    </source>
</evidence>
<dbReference type="SUPFAM" id="SSF53300">
    <property type="entry name" value="vWA-like"/>
    <property type="match status" value="3"/>
</dbReference>
<proteinExistence type="inferred from homology"/>
<feature type="compositionally biased region" description="Low complexity" evidence="14">
    <location>
        <begin position="325"/>
        <end position="334"/>
    </location>
</feature>
<evidence type="ECO:0000256" key="13">
    <source>
        <dbReference type="ARBA" id="ARBA00073987"/>
    </source>
</evidence>
<keyword evidence="5" id="KW-0677">Repeat</keyword>
<dbReference type="GO" id="GO:0007155">
    <property type="term" value="P:cell adhesion"/>
    <property type="evidence" value="ECO:0007669"/>
    <property type="project" value="UniProtKB-KW"/>
</dbReference>
<keyword evidence="3" id="KW-0272">Extracellular matrix</keyword>
<dbReference type="GO" id="GO:0005615">
    <property type="term" value="C:extracellular space"/>
    <property type="evidence" value="ECO:0007669"/>
    <property type="project" value="TreeGrafter"/>
</dbReference>
<dbReference type="Proteomes" id="UP001333110">
    <property type="component" value="Unassembled WGS sequence"/>
</dbReference>
<dbReference type="Pfam" id="PF01391">
    <property type="entry name" value="Collagen"/>
    <property type="match status" value="3"/>
</dbReference>
<evidence type="ECO:0000313" key="17">
    <source>
        <dbReference type="Proteomes" id="UP001333110"/>
    </source>
</evidence>
<feature type="compositionally biased region" description="Pro residues" evidence="14">
    <location>
        <begin position="475"/>
        <end position="487"/>
    </location>
</feature>
<feature type="compositionally biased region" description="Basic and acidic residues" evidence="14">
    <location>
        <begin position="268"/>
        <end position="278"/>
    </location>
</feature>
<dbReference type="FunFam" id="3.40.50.410:FF:000026">
    <property type="entry name" value="Collagen, type VI, alpha 1"/>
    <property type="match status" value="1"/>
</dbReference>
<keyword evidence="17" id="KW-1185">Reference proteome</keyword>
<dbReference type="InterPro" id="IPR036465">
    <property type="entry name" value="vWFA_dom_sf"/>
</dbReference>
<evidence type="ECO:0000256" key="11">
    <source>
        <dbReference type="ARBA" id="ARBA00044000"/>
    </source>
</evidence>
<feature type="compositionally biased region" description="Basic and acidic residues" evidence="14">
    <location>
        <begin position="164"/>
        <end position="181"/>
    </location>
</feature>
<feature type="domain" description="VWFA" evidence="15">
    <location>
        <begin position="1"/>
        <end position="128"/>
    </location>
</feature>
<dbReference type="Pfam" id="PF00092">
    <property type="entry name" value="VWA"/>
    <property type="match status" value="3"/>
</dbReference>
<dbReference type="CDD" id="cd01480">
    <property type="entry name" value="vWA_collagen_alpha_1-VI-type"/>
    <property type="match status" value="2"/>
</dbReference>
<dbReference type="AlphaFoldDB" id="A0AAN7N1H6"/>
<dbReference type="SMART" id="SM00327">
    <property type="entry name" value="VWA"/>
    <property type="match status" value="2"/>
</dbReference>
<evidence type="ECO:0000256" key="10">
    <source>
        <dbReference type="ARBA" id="ARBA00043858"/>
    </source>
</evidence>
<keyword evidence="9" id="KW-0379">Hydroxylation</keyword>
<comment type="caution">
    <text evidence="16">The sequence shown here is derived from an EMBL/GenBank/DDBJ whole genome shotgun (WGS) entry which is preliminary data.</text>
</comment>
<keyword evidence="8" id="KW-0325">Glycoprotein</keyword>
<dbReference type="GO" id="GO:0005589">
    <property type="term" value="C:collagen type VI trimer"/>
    <property type="evidence" value="ECO:0007669"/>
    <property type="project" value="UniProtKB-ARBA"/>
</dbReference>
<evidence type="ECO:0000256" key="2">
    <source>
        <dbReference type="ARBA" id="ARBA00022525"/>
    </source>
</evidence>
<dbReference type="PANTHER" id="PTHR24020:SF84">
    <property type="entry name" value="VWFA DOMAIN-CONTAINING PROTEIN"/>
    <property type="match status" value="1"/>
</dbReference>
<comment type="similarity">
    <text evidence="11">Belongs to the type VI collagen family.</text>
</comment>
<keyword evidence="7" id="KW-0176">Collagen</keyword>
<feature type="domain" description="VWFA" evidence="15">
    <location>
        <begin position="696"/>
        <end position="884"/>
    </location>
</feature>
<name>A0AAN7N1H6_MYCAM</name>
<dbReference type="GO" id="GO:0005783">
    <property type="term" value="C:endoplasmic reticulum"/>
    <property type="evidence" value="ECO:0007669"/>
    <property type="project" value="UniProtKB-ARBA"/>
</dbReference>
<evidence type="ECO:0000256" key="4">
    <source>
        <dbReference type="ARBA" id="ARBA00022729"/>
    </source>
</evidence>
<evidence type="ECO:0000256" key="1">
    <source>
        <dbReference type="ARBA" id="ARBA00004498"/>
    </source>
</evidence>
<evidence type="ECO:0000256" key="7">
    <source>
        <dbReference type="ARBA" id="ARBA00023119"/>
    </source>
</evidence>
<dbReference type="Gene3D" id="3.40.50.410">
    <property type="entry name" value="von Willebrand factor, type A domain"/>
    <property type="match status" value="3"/>
</dbReference>
<comment type="function">
    <text evidence="10">Collagen VI acts as a cell-binding protein.</text>
</comment>
<evidence type="ECO:0000256" key="9">
    <source>
        <dbReference type="ARBA" id="ARBA00023278"/>
    </source>
</evidence>
<feature type="region of interest" description="Disordered" evidence="14">
    <location>
        <begin position="142"/>
        <end position="488"/>
    </location>
</feature>
<evidence type="ECO:0000256" key="6">
    <source>
        <dbReference type="ARBA" id="ARBA00022889"/>
    </source>
</evidence>
<dbReference type="FunFam" id="3.40.50.410:FF:000060">
    <property type="entry name" value="Collagen, type VI, alpha 1"/>
    <property type="match status" value="1"/>
</dbReference>
<keyword evidence="4" id="KW-0732">Signal</keyword>
<dbReference type="GO" id="GO:0009888">
    <property type="term" value="P:tissue development"/>
    <property type="evidence" value="ECO:0007669"/>
    <property type="project" value="UniProtKB-ARBA"/>
</dbReference>
<sequence>MPSGQNELKNRVSAVNYIGKGTYTDCAIKRGIEELLISGSHHKENKYLIVVTDGHPLEGYKEPCGGLDDAANEAKHLGIKVFSVAISPNHLDQRLNIIATDHAYRRNFTATSLKPTRELDVEETINTIIDMIGPSMCLGGWSNPYVSPQPPRGPPGPPGDPGNEGERGKPGLPGEKGEAGDPGRPGDMGPVGYQGMKGDKGSRGEKGSRGAKGAKGEKGRRGIDGIDGMKGEAGYPGLPGCKGSPGFDGTQGPPGPKGDPGAYGPKGGKGEPGDDGKPGRQGIPGSPGEKGAPGNQGEPGPPGETGDEGAPGVDGPPGERGSNGERGPPGSPGDRGPRGELGEPGPPGDQGREGPLGPPGDQGEPGPPGPKGYRGDDGPRGNEGPKGLPGAPGLPGDPGLMGERGEDGPPGNSTIGFTGAPGQPGDRGDPGINGTKGYLGPKGDEGEAGDPGNDNPTPGPRGIKGAKGHRGPEGRPGPPGPVGPPGPDCTCGPVDLLFVLDSSESIGLQNFQIAKDFIIKVIDRLSKDERVKFEAGESRVGVVQYSHDNTQELVAMGDANIDNIGALKQAVKNLKWIAGGTYTGEALQFTKDNLLRRFTSDKRVAIVITDGRSDTLRDPTPLNSLCDVTPVVSLGIGDIFRNPPNPDHLNDIACLSRPTRPGLSIQRDNYAELLDDTFLQNITSYVCQVTFNGLADITLLVDSSTSVGSKNFETTKKFVKRLAERFLEAGKPTDDSVRVSVVQYSGRNQQKVEAQFQYNYTVIAKAIDNMEFINDATDVNAALRYVTGLYQRSSRGGAKKRVLVFSDGNSQGITARAIERAVQEAQQAGIEIYVLAVGSQANEPNIRVLVTGKSADYDVVYGERHLFRVPDYTSLLRGVFYQTVSRKIAVD</sequence>
<dbReference type="PANTHER" id="PTHR24020">
    <property type="entry name" value="COLLAGEN ALPHA"/>
    <property type="match status" value="1"/>
</dbReference>
<dbReference type="GO" id="GO:0009653">
    <property type="term" value="P:anatomical structure morphogenesis"/>
    <property type="evidence" value="ECO:0007669"/>
    <property type="project" value="UniProtKB-ARBA"/>
</dbReference>
<keyword evidence="6" id="KW-0130">Cell adhesion</keyword>
<dbReference type="PROSITE" id="PS50234">
    <property type="entry name" value="VWFA"/>
    <property type="match status" value="3"/>
</dbReference>
<organism evidence="16 17">
    <name type="scientific">Mycteria americana</name>
    <name type="common">Wood stork</name>
    <dbReference type="NCBI Taxonomy" id="33587"/>
    <lineage>
        <taxon>Eukaryota</taxon>
        <taxon>Metazoa</taxon>
        <taxon>Chordata</taxon>
        <taxon>Craniata</taxon>
        <taxon>Vertebrata</taxon>
        <taxon>Euteleostomi</taxon>
        <taxon>Archelosauria</taxon>
        <taxon>Archosauria</taxon>
        <taxon>Dinosauria</taxon>
        <taxon>Saurischia</taxon>
        <taxon>Theropoda</taxon>
        <taxon>Coelurosauria</taxon>
        <taxon>Aves</taxon>
        <taxon>Neognathae</taxon>
        <taxon>Neoaves</taxon>
        <taxon>Aequornithes</taxon>
        <taxon>Ciconiiformes</taxon>
        <taxon>Ciconiidae</taxon>
        <taxon>Mycteria</taxon>
    </lineage>
</organism>